<dbReference type="Proteomes" id="UP000216024">
    <property type="component" value="Unassembled WGS sequence"/>
</dbReference>
<organism evidence="2 3">
    <name type="scientific">Anaeromicrobium sediminis</name>
    <dbReference type="NCBI Taxonomy" id="1478221"/>
    <lineage>
        <taxon>Bacteria</taxon>
        <taxon>Bacillati</taxon>
        <taxon>Bacillota</taxon>
        <taxon>Clostridia</taxon>
        <taxon>Peptostreptococcales</taxon>
        <taxon>Thermotaleaceae</taxon>
        <taxon>Anaeromicrobium</taxon>
    </lineage>
</organism>
<gene>
    <name evidence="2" type="ORF">CCE28_14595</name>
</gene>
<accession>A0A267MG27</accession>
<dbReference type="AlphaFoldDB" id="A0A267MG27"/>
<evidence type="ECO:0000259" key="1">
    <source>
        <dbReference type="Pfam" id="PF00056"/>
    </source>
</evidence>
<dbReference type="GO" id="GO:0016491">
    <property type="term" value="F:oxidoreductase activity"/>
    <property type="evidence" value="ECO:0007669"/>
    <property type="project" value="InterPro"/>
</dbReference>
<evidence type="ECO:0000313" key="3">
    <source>
        <dbReference type="Proteomes" id="UP000216024"/>
    </source>
</evidence>
<comment type="caution">
    <text evidence="2">The sequence shown here is derived from an EMBL/GenBank/DDBJ whole genome shotgun (WGS) entry which is preliminary data.</text>
</comment>
<proteinExistence type="predicted"/>
<name>A0A267MG27_9FIRM</name>
<dbReference type="SUPFAM" id="SSF51735">
    <property type="entry name" value="NAD(P)-binding Rossmann-fold domains"/>
    <property type="match status" value="1"/>
</dbReference>
<protein>
    <recommendedName>
        <fullName evidence="1">Lactate/malate dehydrogenase N-terminal domain-containing protein</fullName>
    </recommendedName>
</protein>
<dbReference type="InterPro" id="IPR001236">
    <property type="entry name" value="Lactate/malate_DH_N"/>
</dbReference>
<dbReference type="EMBL" id="NIBG01000014">
    <property type="protein sequence ID" value="PAB58531.1"/>
    <property type="molecule type" value="Genomic_DNA"/>
</dbReference>
<dbReference type="OrthoDB" id="1704578at2"/>
<dbReference type="Gene3D" id="3.40.50.720">
    <property type="entry name" value="NAD(P)-binding Rossmann-like Domain"/>
    <property type="match status" value="1"/>
</dbReference>
<keyword evidence="3" id="KW-1185">Reference proteome</keyword>
<feature type="domain" description="Lactate/malate dehydrogenase N-terminal" evidence="1">
    <location>
        <begin position="114"/>
        <end position="254"/>
    </location>
</feature>
<dbReference type="InterPro" id="IPR036291">
    <property type="entry name" value="NAD(P)-bd_dom_sf"/>
</dbReference>
<evidence type="ECO:0000313" key="2">
    <source>
        <dbReference type="EMBL" id="PAB58531.1"/>
    </source>
</evidence>
<sequence length="413" mass="47030">MMYFYKIDSKLAFSFLNIDNLNKGSLEDMNSHDKLYYLFRGNPLNTRDTYMVSHEDLLFVHKEDYNLLNLCENKDHDLPPAVIDKIKHKKVIGVNILFPNWKDKLNDVKKKKYKINVLGLGDVGSTLTIGLRLLGGDILDEIGIYSRNEFAKKRWFYELGQIYSTDKDKFPKVTMCDYDNLFDCDLFAFCASAFVPKVGEKVADVRMAQFEKNSNIIDIYAKEARKRNFKGIFAVVSDPVDLLCKRAYLSSNTNEDGDFDSLGLCPSQIQGYGLGVMHARAVFYSNFIDGAHHYSEKGRAFGPHGKGLIIANDINNYDNELSLTLTNKTIRANLDVRDVGFKPYIAPALSSGALSILATLRGDWNFSATFLGDIFMGAKNRRLNNVIEVERNKLDTILLNRIEETYNYLRSIL</sequence>
<reference evidence="2 3" key="1">
    <citation type="submission" date="2017-06" db="EMBL/GenBank/DDBJ databases">
        <title>Draft genome sequence of anaerobic fermentative bacterium Anaeromicrobium sediminis DY2726D isolated from West Pacific Ocean sediments.</title>
        <authorList>
            <person name="Zeng X."/>
        </authorList>
    </citation>
    <scope>NUCLEOTIDE SEQUENCE [LARGE SCALE GENOMIC DNA]</scope>
    <source>
        <strain evidence="2 3">DY2726D</strain>
    </source>
</reference>
<dbReference type="Pfam" id="PF00056">
    <property type="entry name" value="Ldh_1_N"/>
    <property type="match status" value="1"/>
</dbReference>